<feature type="region of interest" description="Disordered" evidence="1">
    <location>
        <begin position="72"/>
        <end position="197"/>
    </location>
</feature>
<protein>
    <submittedName>
        <fullName evidence="2">Uncharacterized protein</fullName>
    </submittedName>
</protein>
<sequence>MHLHPSPLDKSTPAYPSARFDSNGYCIAHPSIRLCRLTNDGKYKIVRKTCFKCGSAGLMTDAHENKIAVHGYKKKGSKHREIPSLLTASGGGDGASHNHIHGEGRLSKDKEKHGNKRYDRHDNNSNDTKSTSNIKKERAIVVSSTKTTDGEEKKRSSHTYRIGCAFAEAPPNTNTKSRSRTLSPNSNKLTRKSRGITLSPLRKSLSSNTTKVSSTSTSFMRKFSAEMSSPRNIKDVIRIKLPSLIKSSPKTDRAVHGSNKSKSSKVAPNVTTSNVDKSTTTSRYDAAPFNKEGCCNIHPDVHLAEKDRCGVWKVIQDACLKCNPTESEVTKSPKPRRRSSSRLKNSRKDEPLKVKDSDDKIHAHAELENQQSPIPSMKVYYAKLKEAKASSSPNKTTLLNNGGDRCDDTLPSLSCDASPKSLHETTNINSINSSPQPAFSSAYFSRGSCFSHVGFPSLPLPTDDVDWDTSFTATVKQNNNNGVALSGDCIVGNLKSNGRKSGCSRPRTTRRHRVFPEQVY</sequence>
<feature type="compositionally biased region" description="Polar residues" evidence="1">
    <location>
        <begin position="171"/>
        <end position="188"/>
    </location>
</feature>
<reference evidence="2 3" key="1">
    <citation type="journal article" date="2004" name="Science">
        <title>The genome of the diatom Thalassiosira pseudonana: ecology, evolution, and metabolism.</title>
        <authorList>
            <person name="Armbrust E.V."/>
            <person name="Berges J.A."/>
            <person name="Bowler C."/>
            <person name="Green B.R."/>
            <person name="Martinez D."/>
            <person name="Putnam N.H."/>
            <person name="Zhou S."/>
            <person name="Allen A.E."/>
            <person name="Apt K.E."/>
            <person name="Bechner M."/>
            <person name="Brzezinski M.A."/>
            <person name="Chaal B.K."/>
            <person name="Chiovitti A."/>
            <person name="Davis A.K."/>
            <person name="Demarest M.S."/>
            <person name="Detter J.C."/>
            <person name="Glavina T."/>
            <person name="Goodstein D."/>
            <person name="Hadi M.Z."/>
            <person name="Hellsten U."/>
            <person name="Hildebrand M."/>
            <person name="Jenkins B.D."/>
            <person name="Jurka J."/>
            <person name="Kapitonov V.V."/>
            <person name="Kroger N."/>
            <person name="Lau W.W."/>
            <person name="Lane T.W."/>
            <person name="Larimer F.W."/>
            <person name="Lippmeier J.C."/>
            <person name="Lucas S."/>
            <person name="Medina M."/>
            <person name="Montsant A."/>
            <person name="Obornik M."/>
            <person name="Parker M.S."/>
            <person name="Palenik B."/>
            <person name="Pazour G.J."/>
            <person name="Richardson P.M."/>
            <person name="Rynearson T.A."/>
            <person name="Saito M.A."/>
            <person name="Schwartz D.C."/>
            <person name="Thamatrakoln K."/>
            <person name="Valentin K."/>
            <person name="Vardi A."/>
            <person name="Wilkerson F.P."/>
            <person name="Rokhsar D.S."/>
        </authorList>
    </citation>
    <scope>NUCLEOTIDE SEQUENCE [LARGE SCALE GENOMIC DNA]</scope>
    <source>
        <strain evidence="2 3">CCMP1335</strain>
    </source>
</reference>
<feature type="compositionally biased region" description="Basic residues" evidence="1">
    <location>
        <begin position="333"/>
        <end position="345"/>
    </location>
</feature>
<organism evidence="2 3">
    <name type="scientific">Thalassiosira pseudonana</name>
    <name type="common">Marine diatom</name>
    <name type="synonym">Cyclotella nana</name>
    <dbReference type="NCBI Taxonomy" id="35128"/>
    <lineage>
        <taxon>Eukaryota</taxon>
        <taxon>Sar</taxon>
        <taxon>Stramenopiles</taxon>
        <taxon>Ochrophyta</taxon>
        <taxon>Bacillariophyta</taxon>
        <taxon>Coscinodiscophyceae</taxon>
        <taxon>Thalassiosirophycidae</taxon>
        <taxon>Thalassiosirales</taxon>
        <taxon>Thalassiosiraceae</taxon>
        <taxon>Thalassiosira</taxon>
    </lineage>
</organism>
<feature type="compositionally biased region" description="Polar residues" evidence="1">
    <location>
        <begin position="258"/>
        <end position="281"/>
    </location>
</feature>
<evidence type="ECO:0000256" key="1">
    <source>
        <dbReference type="SAM" id="MobiDB-lite"/>
    </source>
</evidence>
<proteinExistence type="predicted"/>
<feature type="compositionally biased region" description="Basic and acidic residues" evidence="1">
    <location>
        <begin position="100"/>
        <end position="124"/>
    </location>
</feature>
<feature type="compositionally biased region" description="Basic and acidic residues" evidence="1">
    <location>
        <begin position="346"/>
        <end position="358"/>
    </location>
</feature>
<dbReference type="PaxDb" id="35128-Thaps12008"/>
<dbReference type="InParanoid" id="B8CG71"/>
<dbReference type="Proteomes" id="UP000001449">
    <property type="component" value="Chromosome 23"/>
</dbReference>
<dbReference type="EMBL" id="CM000654">
    <property type="protein sequence ID" value="EED87437.1"/>
    <property type="molecule type" value="Genomic_DNA"/>
</dbReference>
<dbReference type="HOGENOM" id="CLU_524315_0_0_1"/>
<dbReference type="GeneID" id="7448867"/>
<name>B8CG71_THAPS</name>
<reference evidence="2 3" key="2">
    <citation type="journal article" date="2008" name="Nature">
        <title>The Phaeodactylum genome reveals the evolutionary history of diatom genomes.</title>
        <authorList>
            <person name="Bowler C."/>
            <person name="Allen A.E."/>
            <person name="Badger J.H."/>
            <person name="Grimwood J."/>
            <person name="Jabbari K."/>
            <person name="Kuo A."/>
            <person name="Maheswari U."/>
            <person name="Martens C."/>
            <person name="Maumus F."/>
            <person name="Otillar R.P."/>
            <person name="Rayko E."/>
            <person name="Salamov A."/>
            <person name="Vandepoele K."/>
            <person name="Beszteri B."/>
            <person name="Gruber A."/>
            <person name="Heijde M."/>
            <person name="Katinka M."/>
            <person name="Mock T."/>
            <person name="Valentin K."/>
            <person name="Verret F."/>
            <person name="Berges J.A."/>
            <person name="Brownlee C."/>
            <person name="Cadoret J.P."/>
            <person name="Chiovitti A."/>
            <person name="Choi C.J."/>
            <person name="Coesel S."/>
            <person name="De Martino A."/>
            <person name="Detter J.C."/>
            <person name="Durkin C."/>
            <person name="Falciatore A."/>
            <person name="Fournet J."/>
            <person name="Haruta M."/>
            <person name="Huysman M.J."/>
            <person name="Jenkins B.D."/>
            <person name="Jiroutova K."/>
            <person name="Jorgensen R.E."/>
            <person name="Joubert Y."/>
            <person name="Kaplan A."/>
            <person name="Kroger N."/>
            <person name="Kroth P.G."/>
            <person name="La Roche J."/>
            <person name="Lindquist E."/>
            <person name="Lommer M."/>
            <person name="Martin-Jezequel V."/>
            <person name="Lopez P.J."/>
            <person name="Lucas S."/>
            <person name="Mangogna M."/>
            <person name="McGinnis K."/>
            <person name="Medlin L.K."/>
            <person name="Montsant A."/>
            <person name="Oudot-Le Secq M.P."/>
            <person name="Napoli C."/>
            <person name="Obornik M."/>
            <person name="Parker M.S."/>
            <person name="Petit J.L."/>
            <person name="Porcel B.M."/>
            <person name="Poulsen N."/>
            <person name="Robison M."/>
            <person name="Rychlewski L."/>
            <person name="Rynearson T.A."/>
            <person name="Schmutz J."/>
            <person name="Shapiro H."/>
            <person name="Siaut M."/>
            <person name="Stanley M."/>
            <person name="Sussman M.R."/>
            <person name="Taylor A.R."/>
            <person name="Vardi A."/>
            <person name="von Dassow P."/>
            <person name="Vyverman W."/>
            <person name="Willis A."/>
            <person name="Wyrwicz L.S."/>
            <person name="Rokhsar D.S."/>
            <person name="Weissenbach J."/>
            <person name="Armbrust E.V."/>
            <person name="Green B.R."/>
            <person name="Van de Peer Y."/>
            <person name="Grigoriev I.V."/>
        </authorList>
    </citation>
    <scope>NUCLEOTIDE SEQUENCE [LARGE SCALE GENOMIC DNA]</scope>
    <source>
        <strain evidence="2 3">CCMP1335</strain>
    </source>
</reference>
<feature type="region of interest" description="Disordered" evidence="1">
    <location>
        <begin position="247"/>
        <end position="281"/>
    </location>
</feature>
<accession>B8CG71</accession>
<dbReference type="RefSeq" id="XP_002295133.1">
    <property type="nucleotide sequence ID" value="XM_002295097.1"/>
</dbReference>
<dbReference type="KEGG" id="tps:THAPSDRAFT_12008"/>
<feature type="region of interest" description="Disordered" evidence="1">
    <location>
        <begin position="325"/>
        <end position="358"/>
    </location>
</feature>
<dbReference type="AlphaFoldDB" id="B8CG71"/>
<evidence type="ECO:0000313" key="3">
    <source>
        <dbReference type="Proteomes" id="UP000001449"/>
    </source>
</evidence>
<evidence type="ECO:0000313" key="2">
    <source>
        <dbReference type="EMBL" id="EED87437.1"/>
    </source>
</evidence>
<keyword evidence="3" id="KW-1185">Reference proteome</keyword>
<gene>
    <name evidence="2" type="ORF">THAPSDRAFT_12008</name>
</gene>